<dbReference type="PROSITE" id="PS51857">
    <property type="entry name" value="CSD_2"/>
    <property type="match status" value="1"/>
</dbReference>
<dbReference type="InterPro" id="IPR019844">
    <property type="entry name" value="CSD_CS"/>
</dbReference>
<dbReference type="InterPro" id="IPR050181">
    <property type="entry name" value="Cold_shock_domain"/>
</dbReference>
<dbReference type="PRINTS" id="PR00050">
    <property type="entry name" value="COLDSHOCK"/>
</dbReference>
<dbReference type="Gene3D" id="2.40.50.140">
    <property type="entry name" value="Nucleic acid-binding proteins"/>
    <property type="match status" value="1"/>
</dbReference>
<dbReference type="InterPro" id="IPR012340">
    <property type="entry name" value="NA-bd_OB-fold"/>
</dbReference>
<dbReference type="RefSeq" id="WP_280514294.1">
    <property type="nucleotide sequence ID" value="NZ_BMXE01000003.1"/>
</dbReference>
<dbReference type="Proteomes" id="UP000637980">
    <property type="component" value="Unassembled WGS sequence"/>
</dbReference>
<sequence>MHNGNSGRRPRSKRGGKREFGDSQNFGPEFGAPAYFPADSERVAYAPPRMENERRGPYGNRRPGGYGGDQNNGYHASGQDDGGRGGYGNQGGGGGFRDGPNGGGGGRRSYPPVERGPRQSGTVKFFKLDKGFGFITPDEGENDVFVHISAVERSGLTTLDSGQRISFETEPDRRGKGPKAVELRLEDSPAEPSESAEPQPEMNNDLDSVSQD</sequence>
<organism evidence="4 5">
    <name type="scientific">Pseudovibrio japonicus</name>
    <dbReference type="NCBI Taxonomy" id="366534"/>
    <lineage>
        <taxon>Bacteria</taxon>
        <taxon>Pseudomonadati</taxon>
        <taxon>Pseudomonadota</taxon>
        <taxon>Alphaproteobacteria</taxon>
        <taxon>Hyphomicrobiales</taxon>
        <taxon>Stappiaceae</taxon>
        <taxon>Pseudovibrio</taxon>
    </lineage>
</organism>
<dbReference type="CDD" id="cd04458">
    <property type="entry name" value="CSP_CDS"/>
    <property type="match status" value="1"/>
</dbReference>
<feature type="region of interest" description="Disordered" evidence="2">
    <location>
        <begin position="1"/>
        <end position="122"/>
    </location>
</feature>
<dbReference type="InterPro" id="IPR011129">
    <property type="entry name" value="CSD"/>
</dbReference>
<evidence type="ECO:0000313" key="4">
    <source>
        <dbReference type="EMBL" id="GHB30681.1"/>
    </source>
</evidence>
<name>A0ABQ3ECS4_9HYPH</name>
<gene>
    <name evidence="4" type="ORF">GCM10007094_18880</name>
</gene>
<evidence type="ECO:0000256" key="2">
    <source>
        <dbReference type="SAM" id="MobiDB-lite"/>
    </source>
</evidence>
<comment type="subcellular location">
    <subcellularLocation>
        <location evidence="1">Cytoplasm</location>
    </subcellularLocation>
</comment>
<feature type="compositionally biased region" description="Low complexity" evidence="2">
    <location>
        <begin position="190"/>
        <end position="201"/>
    </location>
</feature>
<keyword evidence="5" id="KW-1185">Reference proteome</keyword>
<feature type="domain" description="CSD" evidence="3">
    <location>
        <begin position="118"/>
        <end position="185"/>
    </location>
</feature>
<dbReference type="InterPro" id="IPR002059">
    <property type="entry name" value="CSP_DNA-bd"/>
</dbReference>
<feature type="compositionally biased region" description="Basic and acidic residues" evidence="2">
    <location>
        <begin position="170"/>
        <end position="187"/>
    </location>
</feature>
<feature type="region of interest" description="Disordered" evidence="2">
    <location>
        <begin position="162"/>
        <end position="212"/>
    </location>
</feature>
<protein>
    <recommendedName>
        <fullName evidence="3">CSD domain-containing protein</fullName>
    </recommendedName>
</protein>
<dbReference type="SMART" id="SM00357">
    <property type="entry name" value="CSP"/>
    <property type="match status" value="1"/>
</dbReference>
<dbReference type="EMBL" id="BMXE01000003">
    <property type="protein sequence ID" value="GHB30681.1"/>
    <property type="molecule type" value="Genomic_DNA"/>
</dbReference>
<dbReference type="Pfam" id="PF00313">
    <property type="entry name" value="CSD"/>
    <property type="match status" value="1"/>
</dbReference>
<reference evidence="5" key="1">
    <citation type="journal article" date="2019" name="Int. J. Syst. Evol. Microbiol.">
        <title>The Global Catalogue of Microorganisms (GCM) 10K type strain sequencing project: providing services to taxonomists for standard genome sequencing and annotation.</title>
        <authorList>
            <consortium name="The Broad Institute Genomics Platform"/>
            <consortium name="The Broad Institute Genome Sequencing Center for Infectious Disease"/>
            <person name="Wu L."/>
            <person name="Ma J."/>
        </authorList>
    </citation>
    <scope>NUCLEOTIDE SEQUENCE [LARGE SCALE GENOMIC DNA]</scope>
    <source>
        <strain evidence="5">KCTC 12861</strain>
    </source>
</reference>
<evidence type="ECO:0000313" key="5">
    <source>
        <dbReference type="Proteomes" id="UP000637980"/>
    </source>
</evidence>
<comment type="caution">
    <text evidence="4">The sequence shown here is derived from an EMBL/GenBank/DDBJ whole genome shotgun (WGS) entry which is preliminary data.</text>
</comment>
<accession>A0ABQ3ECS4</accession>
<dbReference type="PANTHER" id="PTHR11544">
    <property type="entry name" value="COLD SHOCK DOMAIN CONTAINING PROTEINS"/>
    <property type="match status" value="1"/>
</dbReference>
<evidence type="ECO:0000256" key="1">
    <source>
        <dbReference type="RuleBase" id="RU000408"/>
    </source>
</evidence>
<proteinExistence type="predicted"/>
<evidence type="ECO:0000259" key="3">
    <source>
        <dbReference type="PROSITE" id="PS51857"/>
    </source>
</evidence>
<dbReference type="SUPFAM" id="SSF50249">
    <property type="entry name" value="Nucleic acid-binding proteins"/>
    <property type="match status" value="1"/>
</dbReference>
<dbReference type="PROSITE" id="PS00352">
    <property type="entry name" value="CSD_1"/>
    <property type="match status" value="1"/>
</dbReference>
<feature type="compositionally biased region" description="Gly residues" evidence="2">
    <location>
        <begin position="84"/>
        <end position="107"/>
    </location>
</feature>